<evidence type="ECO:0008006" key="3">
    <source>
        <dbReference type="Google" id="ProtNLM"/>
    </source>
</evidence>
<proteinExistence type="predicted"/>
<name>A0A2M7SBC6_9BACT</name>
<dbReference type="Gene3D" id="1.10.10.10">
    <property type="entry name" value="Winged helix-like DNA-binding domain superfamily/Winged helix DNA-binding domain"/>
    <property type="match status" value="1"/>
</dbReference>
<dbReference type="InterPro" id="IPR011991">
    <property type="entry name" value="ArsR-like_HTH"/>
</dbReference>
<dbReference type="EMBL" id="PFMR01000167">
    <property type="protein sequence ID" value="PIZ16760.1"/>
    <property type="molecule type" value="Genomic_DNA"/>
</dbReference>
<dbReference type="AlphaFoldDB" id="A0A2M7SBC6"/>
<accession>A0A2M7SBC6</accession>
<organism evidence="1 2">
    <name type="scientific">Candidatus Desantisbacteria bacterium CG_4_10_14_0_8_um_filter_48_22</name>
    <dbReference type="NCBI Taxonomy" id="1974543"/>
    <lineage>
        <taxon>Bacteria</taxon>
        <taxon>Candidatus Desantisiibacteriota</taxon>
    </lineage>
</organism>
<dbReference type="Proteomes" id="UP000229307">
    <property type="component" value="Unassembled WGS sequence"/>
</dbReference>
<dbReference type="InterPro" id="IPR036388">
    <property type="entry name" value="WH-like_DNA-bd_sf"/>
</dbReference>
<dbReference type="CDD" id="cd00090">
    <property type="entry name" value="HTH_ARSR"/>
    <property type="match status" value="1"/>
</dbReference>
<reference evidence="2" key="1">
    <citation type="submission" date="2017-09" db="EMBL/GenBank/DDBJ databases">
        <title>Depth-based differentiation of microbial function through sediment-hosted aquifers and enrichment of novel symbionts in the deep terrestrial subsurface.</title>
        <authorList>
            <person name="Probst A.J."/>
            <person name="Ladd B."/>
            <person name="Jarett J.K."/>
            <person name="Geller-Mcgrath D.E."/>
            <person name="Sieber C.M.K."/>
            <person name="Emerson J.B."/>
            <person name="Anantharaman K."/>
            <person name="Thomas B.C."/>
            <person name="Malmstrom R."/>
            <person name="Stieglmeier M."/>
            <person name="Klingl A."/>
            <person name="Woyke T."/>
            <person name="Ryan C.M."/>
            <person name="Banfield J.F."/>
        </authorList>
    </citation>
    <scope>NUCLEOTIDE SEQUENCE [LARGE SCALE GENOMIC DNA]</scope>
</reference>
<evidence type="ECO:0000313" key="1">
    <source>
        <dbReference type="EMBL" id="PIZ16760.1"/>
    </source>
</evidence>
<dbReference type="SUPFAM" id="SSF46785">
    <property type="entry name" value="Winged helix' DNA-binding domain"/>
    <property type="match status" value="1"/>
</dbReference>
<protein>
    <recommendedName>
        <fullName evidence="3">ArsR family transcriptional regulator</fullName>
    </recommendedName>
</protein>
<evidence type="ECO:0000313" key="2">
    <source>
        <dbReference type="Proteomes" id="UP000229307"/>
    </source>
</evidence>
<dbReference type="InterPro" id="IPR036390">
    <property type="entry name" value="WH_DNA-bd_sf"/>
</dbReference>
<gene>
    <name evidence="1" type="ORF">COY52_06075</name>
</gene>
<sequence>MNGNGILQKLFTSRARVKLLSTLVLHPDRSFFMREIARETGETFSNIRKEIKNLEELKIITGEQNHRAKYYIINTEHYLYPELKGLVVKTEESEAVTSNK</sequence>
<comment type="caution">
    <text evidence="1">The sequence shown here is derived from an EMBL/GenBank/DDBJ whole genome shotgun (WGS) entry which is preliminary data.</text>
</comment>